<reference evidence="1" key="1">
    <citation type="submission" date="2020-08" db="EMBL/GenBank/DDBJ databases">
        <title>Ramlibacter sp. GTP1 16S ribosomal RNA gene genome sequencing and assembly.</title>
        <authorList>
            <person name="Kang M."/>
        </authorList>
    </citation>
    <scope>NUCLEOTIDE SEQUENCE</scope>
    <source>
        <strain evidence="1">GTP1</strain>
    </source>
</reference>
<comment type="caution">
    <text evidence="1">The sequence shown here is derived from an EMBL/GenBank/DDBJ whole genome shotgun (WGS) entry which is preliminary data.</text>
</comment>
<evidence type="ECO:0000313" key="1">
    <source>
        <dbReference type="EMBL" id="MBC5766993.1"/>
    </source>
</evidence>
<dbReference type="EMBL" id="JACORU010000008">
    <property type="protein sequence ID" value="MBC5766993.1"/>
    <property type="molecule type" value="Genomic_DNA"/>
</dbReference>
<gene>
    <name evidence="1" type="ORF">H8R02_21180</name>
</gene>
<dbReference type="AlphaFoldDB" id="A0A923MCP4"/>
<proteinExistence type="predicted"/>
<name>A0A923MCP4_9BURK</name>
<organism evidence="1 2">
    <name type="scientific">Ramlibacter albus</name>
    <dbReference type="NCBI Taxonomy" id="2079448"/>
    <lineage>
        <taxon>Bacteria</taxon>
        <taxon>Pseudomonadati</taxon>
        <taxon>Pseudomonadota</taxon>
        <taxon>Betaproteobacteria</taxon>
        <taxon>Burkholderiales</taxon>
        <taxon>Comamonadaceae</taxon>
        <taxon>Ramlibacter</taxon>
    </lineage>
</organism>
<protein>
    <submittedName>
        <fullName evidence="1">Uncharacterized protein</fullName>
    </submittedName>
</protein>
<dbReference type="RefSeq" id="WP_187083475.1">
    <property type="nucleotide sequence ID" value="NZ_JACORU010000008.1"/>
</dbReference>
<sequence>MKGIRAELKGCRHLAADERARLEADVVERIARELGSRSPDAGAAYAQWLQLQSKPGMSIEELTACMRWESARDRAVCQALVGVEGDAGSEPFFVFHLG</sequence>
<evidence type="ECO:0000313" key="2">
    <source>
        <dbReference type="Proteomes" id="UP000596827"/>
    </source>
</evidence>
<keyword evidence="2" id="KW-1185">Reference proteome</keyword>
<dbReference type="Proteomes" id="UP000596827">
    <property type="component" value="Unassembled WGS sequence"/>
</dbReference>
<accession>A0A923MCP4</accession>